<name>A0ACC1PG63_9PEZI</name>
<organism evidence="1 2">
    <name type="scientific">Xylaria curta</name>
    <dbReference type="NCBI Taxonomy" id="42375"/>
    <lineage>
        <taxon>Eukaryota</taxon>
        <taxon>Fungi</taxon>
        <taxon>Dikarya</taxon>
        <taxon>Ascomycota</taxon>
        <taxon>Pezizomycotina</taxon>
        <taxon>Sordariomycetes</taxon>
        <taxon>Xylariomycetidae</taxon>
        <taxon>Xylariales</taxon>
        <taxon>Xylariaceae</taxon>
        <taxon>Xylaria</taxon>
    </lineage>
</organism>
<sequence>MNLSVERARKALPGYLEKSRLACLGTYREPACLHLPYDLSVFGELLAAVAVFLASSSPLPFKHVLGIQPSLRANPLDGLSRFLVVLLSSHCSTRKITEPETNSAILSSSADLETIQPNPTRLLHSFTRPSYSRSKMHTSIISLLFIAIQAVCVYALPPKVPSVDDMELVSFTPTGHISGWPDNTTASTYTAGAATTDDTIPFSPTRWISGWPHSSSSGTSYFTTRVTTVITDTTITVTDNSITWTPTQSISGWPPSNDQTQTNPGQQITETFTITFTSYLEETIPLPPPASVTSSITQSQTPPVIIVTVTASPTFPLPPVGGPSFTIVTVTATPTQPQVVPGHGTATPRFTTITVSEVTIWPSPTTTQTSRLVTLTLSSSSVDWSLNSTTVSYSSTVLTLSPPSPSATGTATINAVRKKRHA</sequence>
<evidence type="ECO:0000313" key="2">
    <source>
        <dbReference type="Proteomes" id="UP001143856"/>
    </source>
</evidence>
<protein>
    <submittedName>
        <fullName evidence="1">Uncharacterized protein</fullName>
    </submittedName>
</protein>
<comment type="caution">
    <text evidence="1">The sequence shown here is derived from an EMBL/GenBank/DDBJ whole genome shotgun (WGS) entry which is preliminary data.</text>
</comment>
<dbReference type="EMBL" id="JAPDGR010000314">
    <property type="protein sequence ID" value="KAJ2991693.1"/>
    <property type="molecule type" value="Genomic_DNA"/>
</dbReference>
<reference evidence="1" key="1">
    <citation type="submission" date="2022-10" db="EMBL/GenBank/DDBJ databases">
        <title>Genome Sequence of Xylaria curta.</title>
        <authorList>
            <person name="Buettner E."/>
        </authorList>
    </citation>
    <scope>NUCLEOTIDE SEQUENCE</scope>
    <source>
        <strain evidence="1">Babe10</strain>
    </source>
</reference>
<keyword evidence="2" id="KW-1185">Reference proteome</keyword>
<proteinExistence type="predicted"/>
<accession>A0ACC1PG63</accession>
<evidence type="ECO:0000313" key="1">
    <source>
        <dbReference type="EMBL" id="KAJ2991693.1"/>
    </source>
</evidence>
<gene>
    <name evidence="1" type="ORF">NUW58_g2424</name>
</gene>
<dbReference type="Proteomes" id="UP001143856">
    <property type="component" value="Unassembled WGS sequence"/>
</dbReference>